<comment type="caution">
    <text evidence="13">The sequence shown here is derived from an EMBL/GenBank/DDBJ whole genome shotgun (WGS) entry which is preliminary data.</text>
</comment>
<dbReference type="InterPro" id="IPR036890">
    <property type="entry name" value="HATPase_C_sf"/>
</dbReference>
<dbReference type="Proteomes" id="UP000284841">
    <property type="component" value="Unassembled WGS sequence"/>
</dbReference>
<dbReference type="SMART" id="SM00387">
    <property type="entry name" value="HATPase_c"/>
    <property type="match status" value="1"/>
</dbReference>
<dbReference type="GO" id="GO:0004721">
    <property type="term" value="F:phosphoprotein phosphatase activity"/>
    <property type="evidence" value="ECO:0007669"/>
    <property type="project" value="TreeGrafter"/>
</dbReference>
<evidence type="ECO:0000256" key="1">
    <source>
        <dbReference type="ARBA" id="ARBA00000085"/>
    </source>
</evidence>
<evidence type="ECO:0000256" key="2">
    <source>
        <dbReference type="ARBA" id="ARBA00004651"/>
    </source>
</evidence>
<gene>
    <name evidence="13" type="ORF">DW099_15315</name>
</gene>
<dbReference type="InterPro" id="IPR005467">
    <property type="entry name" value="His_kinase_dom"/>
</dbReference>
<dbReference type="InterPro" id="IPR050351">
    <property type="entry name" value="BphY/WalK/GraS-like"/>
</dbReference>
<proteinExistence type="predicted"/>
<dbReference type="Pfam" id="PF00512">
    <property type="entry name" value="HisKA"/>
    <property type="match status" value="1"/>
</dbReference>
<evidence type="ECO:0000256" key="5">
    <source>
        <dbReference type="ARBA" id="ARBA00022553"/>
    </source>
</evidence>
<dbReference type="InterPro" id="IPR003661">
    <property type="entry name" value="HisK_dim/P_dom"/>
</dbReference>
<dbReference type="Gene3D" id="3.30.565.10">
    <property type="entry name" value="Histidine kinase-like ATPase, C-terminal domain"/>
    <property type="match status" value="1"/>
</dbReference>
<evidence type="ECO:0000256" key="11">
    <source>
        <dbReference type="ARBA" id="ARBA00023136"/>
    </source>
</evidence>
<keyword evidence="11" id="KW-0472">Membrane</keyword>
<feature type="domain" description="Histidine kinase" evidence="12">
    <location>
        <begin position="90"/>
        <end position="304"/>
    </location>
</feature>
<evidence type="ECO:0000313" key="14">
    <source>
        <dbReference type="Proteomes" id="UP000284841"/>
    </source>
</evidence>
<dbReference type="OrthoDB" id="9773956at2"/>
<dbReference type="GO" id="GO:0016036">
    <property type="term" value="P:cellular response to phosphate starvation"/>
    <property type="evidence" value="ECO:0007669"/>
    <property type="project" value="TreeGrafter"/>
</dbReference>
<dbReference type="Pfam" id="PF02518">
    <property type="entry name" value="HATPase_c"/>
    <property type="match status" value="1"/>
</dbReference>
<dbReference type="AlphaFoldDB" id="A0A415DWM2"/>
<dbReference type="STRING" id="1776384.GCA_900086585_00075"/>
<accession>A0A415DWM2</accession>
<dbReference type="InterPro" id="IPR004358">
    <property type="entry name" value="Sig_transdc_His_kin-like_C"/>
</dbReference>
<evidence type="ECO:0000256" key="8">
    <source>
        <dbReference type="ARBA" id="ARBA00022777"/>
    </source>
</evidence>
<keyword evidence="7" id="KW-0812">Transmembrane</keyword>
<dbReference type="PANTHER" id="PTHR45453:SF2">
    <property type="entry name" value="HISTIDINE KINASE"/>
    <property type="match status" value="1"/>
</dbReference>
<evidence type="ECO:0000256" key="10">
    <source>
        <dbReference type="ARBA" id="ARBA00023012"/>
    </source>
</evidence>
<organism evidence="13 14">
    <name type="scientific">Emergencia timonensis</name>
    <dbReference type="NCBI Taxonomy" id="1776384"/>
    <lineage>
        <taxon>Bacteria</taxon>
        <taxon>Bacillati</taxon>
        <taxon>Bacillota</taxon>
        <taxon>Clostridia</taxon>
        <taxon>Peptostreptococcales</taxon>
        <taxon>Anaerovoracaceae</taxon>
        <taxon>Emergencia</taxon>
    </lineage>
</organism>
<keyword evidence="4" id="KW-1003">Cell membrane</keyword>
<reference evidence="13 14" key="1">
    <citation type="submission" date="2018-08" db="EMBL/GenBank/DDBJ databases">
        <title>A genome reference for cultivated species of the human gut microbiota.</title>
        <authorList>
            <person name="Zou Y."/>
            <person name="Xue W."/>
            <person name="Luo G."/>
        </authorList>
    </citation>
    <scope>NUCLEOTIDE SEQUENCE [LARGE SCALE GENOMIC DNA]</scope>
    <source>
        <strain evidence="13 14">AM07-24</strain>
    </source>
</reference>
<dbReference type="CDD" id="cd00082">
    <property type="entry name" value="HisKA"/>
    <property type="match status" value="1"/>
</dbReference>
<evidence type="ECO:0000313" key="13">
    <source>
        <dbReference type="EMBL" id="RHJ85072.1"/>
    </source>
</evidence>
<keyword evidence="6" id="KW-0808">Transferase</keyword>
<name>A0A415DWM2_9FIRM</name>
<protein>
    <recommendedName>
        <fullName evidence="3">histidine kinase</fullName>
        <ecNumber evidence="3">2.7.13.3</ecNumber>
    </recommendedName>
</protein>
<comment type="subcellular location">
    <subcellularLocation>
        <location evidence="2">Cell membrane</location>
        <topology evidence="2">Multi-pass membrane protein</topology>
    </subcellularLocation>
</comment>
<dbReference type="GO" id="GO:0000155">
    <property type="term" value="F:phosphorelay sensor kinase activity"/>
    <property type="evidence" value="ECO:0007669"/>
    <property type="project" value="InterPro"/>
</dbReference>
<dbReference type="InterPro" id="IPR003594">
    <property type="entry name" value="HATPase_dom"/>
</dbReference>
<evidence type="ECO:0000256" key="9">
    <source>
        <dbReference type="ARBA" id="ARBA00022989"/>
    </source>
</evidence>
<evidence type="ECO:0000259" key="12">
    <source>
        <dbReference type="PROSITE" id="PS50109"/>
    </source>
</evidence>
<dbReference type="InterPro" id="IPR036097">
    <property type="entry name" value="HisK_dim/P_sf"/>
</dbReference>
<dbReference type="EC" id="2.7.13.3" evidence="3"/>
<dbReference type="Gene3D" id="1.10.287.130">
    <property type="match status" value="1"/>
</dbReference>
<keyword evidence="14" id="KW-1185">Reference proteome</keyword>
<evidence type="ECO:0000256" key="6">
    <source>
        <dbReference type="ARBA" id="ARBA00022679"/>
    </source>
</evidence>
<sequence>MSYLFAAIAYFLTSGLTIILLRRHFVQFADDIIKQLDELLAGRLEADALKYQDTLSDKVHHRMVKLHKIITSSQARMTEERTQLQELVSDISHQVKTPIANLKMINSTLLDNEMPCEQQREFLKTADGQLDKLDFLMQSMIKTSRLETGVIALKKTIQPLYDTLASALGGILFSAENKRIRVTVDCPESLAVSHDRKWTGEALFNILDNAVKYSEEGGCITVKVLDQEMYVKIEISDTGKGIAECHQADIWKRFYREEDVHDVDGIGIGLYVARKIITLQSGYIVVSSQPGEGAAFSVYLPKNF</sequence>
<dbReference type="RefSeq" id="WP_118336280.1">
    <property type="nucleotide sequence ID" value="NZ_AP025567.1"/>
</dbReference>
<keyword evidence="8 13" id="KW-0418">Kinase</keyword>
<keyword evidence="5" id="KW-0597">Phosphoprotein</keyword>
<evidence type="ECO:0000256" key="4">
    <source>
        <dbReference type="ARBA" id="ARBA00022475"/>
    </source>
</evidence>
<dbReference type="SUPFAM" id="SSF55874">
    <property type="entry name" value="ATPase domain of HSP90 chaperone/DNA topoisomerase II/histidine kinase"/>
    <property type="match status" value="1"/>
</dbReference>
<dbReference type="EMBL" id="QRMS01000005">
    <property type="protein sequence ID" value="RHJ85072.1"/>
    <property type="molecule type" value="Genomic_DNA"/>
</dbReference>
<comment type="catalytic activity">
    <reaction evidence="1">
        <text>ATP + protein L-histidine = ADP + protein N-phospho-L-histidine.</text>
        <dbReference type="EC" id="2.7.13.3"/>
    </reaction>
</comment>
<dbReference type="SUPFAM" id="SSF47384">
    <property type="entry name" value="Homodimeric domain of signal transducing histidine kinase"/>
    <property type="match status" value="1"/>
</dbReference>
<evidence type="ECO:0000256" key="3">
    <source>
        <dbReference type="ARBA" id="ARBA00012438"/>
    </source>
</evidence>
<keyword evidence="10" id="KW-0902">Two-component regulatory system</keyword>
<keyword evidence="9" id="KW-1133">Transmembrane helix</keyword>
<dbReference type="SMART" id="SM00388">
    <property type="entry name" value="HisKA"/>
    <property type="match status" value="1"/>
</dbReference>
<dbReference type="PANTHER" id="PTHR45453">
    <property type="entry name" value="PHOSPHATE REGULON SENSOR PROTEIN PHOR"/>
    <property type="match status" value="1"/>
</dbReference>
<dbReference type="GO" id="GO:0005886">
    <property type="term" value="C:plasma membrane"/>
    <property type="evidence" value="ECO:0007669"/>
    <property type="project" value="UniProtKB-SubCell"/>
</dbReference>
<dbReference type="PROSITE" id="PS50109">
    <property type="entry name" value="HIS_KIN"/>
    <property type="match status" value="1"/>
</dbReference>
<dbReference type="PRINTS" id="PR00344">
    <property type="entry name" value="BCTRLSENSOR"/>
</dbReference>
<evidence type="ECO:0000256" key="7">
    <source>
        <dbReference type="ARBA" id="ARBA00022692"/>
    </source>
</evidence>